<organism evidence="1 2">
    <name type="scientific">Rhizophagus irregularis</name>
    <dbReference type="NCBI Taxonomy" id="588596"/>
    <lineage>
        <taxon>Eukaryota</taxon>
        <taxon>Fungi</taxon>
        <taxon>Fungi incertae sedis</taxon>
        <taxon>Mucoromycota</taxon>
        <taxon>Glomeromycotina</taxon>
        <taxon>Glomeromycetes</taxon>
        <taxon>Glomerales</taxon>
        <taxon>Glomeraceae</taxon>
        <taxon>Rhizophagus</taxon>
    </lineage>
</organism>
<protein>
    <submittedName>
        <fullName evidence="1">Uncharacterized protein</fullName>
    </submittedName>
</protein>
<dbReference type="AlphaFoldDB" id="A0A915ZDX4"/>
<dbReference type="OrthoDB" id="10293529at2759"/>
<proteinExistence type="predicted"/>
<dbReference type="Proteomes" id="UP000684084">
    <property type="component" value="Unassembled WGS sequence"/>
</dbReference>
<evidence type="ECO:0000313" key="2">
    <source>
        <dbReference type="Proteomes" id="UP000684084"/>
    </source>
</evidence>
<gene>
    <name evidence="1" type="ORF">CHRIB12_LOCUS13545</name>
</gene>
<dbReference type="EMBL" id="CAGKOT010000030">
    <property type="protein sequence ID" value="CAB5372390.1"/>
    <property type="molecule type" value="Genomic_DNA"/>
</dbReference>
<dbReference type="VEuPathDB" id="FungiDB:RhiirFUN_012459"/>
<sequence>MPISSEDALTVGLFKFGKLGVVAAVGDESEKVLAKHGKTVPAQVSEDVNVLTTENLNPIKHLISAVEKNASVSAKMGEGNVETSHSDIDTTGHNRSGNQVVEATHGRVNISKSLFFLDFTEELGKAVTAKAQTFQFLMQGQGGFGAGEHGDIDFKAALKGPQELGVPSVVRNVEASLTLIAQVPVPVNAAIFRAN</sequence>
<name>A0A915ZDX4_9GLOM</name>
<accession>A0A915ZDX4</accession>
<reference evidence="1" key="1">
    <citation type="submission" date="2020-05" db="EMBL/GenBank/DDBJ databases">
        <authorList>
            <person name="Rincon C."/>
            <person name="Sanders R I."/>
            <person name="Robbins C."/>
            <person name="Chaturvedi A."/>
        </authorList>
    </citation>
    <scope>NUCLEOTIDE SEQUENCE</scope>
    <source>
        <strain evidence="1">CHB12</strain>
    </source>
</reference>
<comment type="caution">
    <text evidence="1">The sequence shown here is derived from an EMBL/GenBank/DDBJ whole genome shotgun (WGS) entry which is preliminary data.</text>
</comment>
<evidence type="ECO:0000313" key="1">
    <source>
        <dbReference type="EMBL" id="CAB5372390.1"/>
    </source>
</evidence>